<gene>
    <name evidence="2" type="ORF">CY34DRAFT_801793</name>
</gene>
<feature type="compositionally biased region" description="Polar residues" evidence="1">
    <location>
        <begin position="87"/>
        <end position="98"/>
    </location>
</feature>
<feature type="compositionally biased region" description="Low complexity" evidence="1">
    <location>
        <begin position="76"/>
        <end position="86"/>
    </location>
</feature>
<feature type="compositionally biased region" description="Polar residues" evidence="1">
    <location>
        <begin position="394"/>
        <end position="404"/>
    </location>
</feature>
<feature type="compositionally biased region" description="Polar residues" evidence="1">
    <location>
        <begin position="1107"/>
        <end position="1120"/>
    </location>
</feature>
<feature type="compositionally biased region" description="Low complexity" evidence="1">
    <location>
        <begin position="454"/>
        <end position="467"/>
    </location>
</feature>
<feature type="compositionally biased region" description="Polar residues" evidence="1">
    <location>
        <begin position="689"/>
        <end position="700"/>
    </location>
</feature>
<feature type="compositionally biased region" description="Polar residues" evidence="1">
    <location>
        <begin position="280"/>
        <end position="293"/>
    </location>
</feature>
<feature type="compositionally biased region" description="Low complexity" evidence="1">
    <location>
        <begin position="1052"/>
        <end position="1065"/>
    </location>
</feature>
<dbReference type="Proteomes" id="UP000054485">
    <property type="component" value="Unassembled WGS sequence"/>
</dbReference>
<reference evidence="2 3" key="1">
    <citation type="submission" date="2014-04" db="EMBL/GenBank/DDBJ databases">
        <authorList>
            <consortium name="DOE Joint Genome Institute"/>
            <person name="Kuo A."/>
            <person name="Ruytinx J."/>
            <person name="Rineau F."/>
            <person name="Colpaert J."/>
            <person name="Kohler A."/>
            <person name="Nagy L.G."/>
            <person name="Floudas D."/>
            <person name="Copeland A."/>
            <person name="Barry K.W."/>
            <person name="Cichocki N."/>
            <person name="Veneault-Fourrey C."/>
            <person name="LaButti K."/>
            <person name="Lindquist E.A."/>
            <person name="Lipzen A."/>
            <person name="Lundell T."/>
            <person name="Morin E."/>
            <person name="Murat C."/>
            <person name="Sun H."/>
            <person name="Tunlid A."/>
            <person name="Henrissat B."/>
            <person name="Grigoriev I.V."/>
            <person name="Hibbett D.S."/>
            <person name="Martin F."/>
            <person name="Nordberg H.P."/>
            <person name="Cantor M.N."/>
            <person name="Hua S.X."/>
        </authorList>
    </citation>
    <scope>NUCLEOTIDE SEQUENCE [LARGE SCALE GENOMIC DNA]</scope>
    <source>
        <strain evidence="2 3">UH-Slu-Lm8-n1</strain>
    </source>
</reference>
<feature type="region of interest" description="Disordered" evidence="1">
    <location>
        <begin position="383"/>
        <end position="767"/>
    </location>
</feature>
<feature type="region of interest" description="Disordered" evidence="1">
    <location>
        <begin position="209"/>
        <end position="298"/>
    </location>
</feature>
<dbReference type="STRING" id="930992.A0A0D0BQB0"/>
<feature type="region of interest" description="Disordered" evidence="1">
    <location>
        <begin position="1034"/>
        <end position="1171"/>
    </location>
</feature>
<feature type="compositionally biased region" description="Polar residues" evidence="1">
    <location>
        <begin position="562"/>
        <end position="579"/>
    </location>
</feature>
<reference evidence="3" key="2">
    <citation type="submission" date="2015-01" db="EMBL/GenBank/DDBJ databases">
        <title>Evolutionary Origins and Diversification of the Mycorrhizal Mutualists.</title>
        <authorList>
            <consortium name="DOE Joint Genome Institute"/>
            <consortium name="Mycorrhizal Genomics Consortium"/>
            <person name="Kohler A."/>
            <person name="Kuo A."/>
            <person name="Nagy L.G."/>
            <person name="Floudas D."/>
            <person name="Copeland A."/>
            <person name="Barry K.W."/>
            <person name="Cichocki N."/>
            <person name="Veneault-Fourrey C."/>
            <person name="LaButti K."/>
            <person name="Lindquist E.A."/>
            <person name="Lipzen A."/>
            <person name="Lundell T."/>
            <person name="Morin E."/>
            <person name="Murat C."/>
            <person name="Riley R."/>
            <person name="Ohm R."/>
            <person name="Sun H."/>
            <person name="Tunlid A."/>
            <person name="Henrissat B."/>
            <person name="Grigoriev I.V."/>
            <person name="Hibbett D.S."/>
            <person name="Martin F."/>
        </authorList>
    </citation>
    <scope>NUCLEOTIDE SEQUENCE [LARGE SCALE GENOMIC DNA]</scope>
    <source>
        <strain evidence="3">UH-Slu-Lm8-n1</strain>
    </source>
</reference>
<feature type="compositionally biased region" description="Polar residues" evidence="1">
    <location>
        <begin position="500"/>
        <end position="512"/>
    </location>
</feature>
<feature type="region of interest" description="Disordered" evidence="1">
    <location>
        <begin position="1"/>
        <end position="45"/>
    </location>
</feature>
<dbReference type="EMBL" id="KN835175">
    <property type="protein sequence ID" value="KIK45293.1"/>
    <property type="molecule type" value="Genomic_DNA"/>
</dbReference>
<feature type="compositionally biased region" description="Low complexity" evidence="1">
    <location>
        <begin position="729"/>
        <end position="739"/>
    </location>
</feature>
<feature type="compositionally biased region" description="Low complexity" evidence="1">
    <location>
        <begin position="521"/>
        <end position="532"/>
    </location>
</feature>
<feature type="compositionally biased region" description="Polar residues" evidence="1">
    <location>
        <begin position="1071"/>
        <end position="1099"/>
    </location>
</feature>
<dbReference type="HOGENOM" id="CLU_267770_0_0_1"/>
<feature type="region of interest" description="Disordered" evidence="1">
    <location>
        <begin position="176"/>
        <end position="197"/>
    </location>
</feature>
<dbReference type="InParanoid" id="A0A0D0BQB0"/>
<evidence type="ECO:0000313" key="3">
    <source>
        <dbReference type="Proteomes" id="UP000054485"/>
    </source>
</evidence>
<dbReference type="AlphaFoldDB" id="A0A0D0BQB0"/>
<evidence type="ECO:0000256" key="1">
    <source>
        <dbReference type="SAM" id="MobiDB-lite"/>
    </source>
</evidence>
<feature type="region of interest" description="Disordered" evidence="1">
    <location>
        <begin position="322"/>
        <end position="341"/>
    </location>
</feature>
<accession>A0A0D0BQB0</accession>
<evidence type="ECO:0000313" key="2">
    <source>
        <dbReference type="EMBL" id="KIK45293.1"/>
    </source>
</evidence>
<feature type="compositionally biased region" description="Polar residues" evidence="1">
    <location>
        <begin position="656"/>
        <end position="669"/>
    </location>
</feature>
<feature type="compositionally biased region" description="Low complexity" evidence="1">
    <location>
        <begin position="749"/>
        <end position="759"/>
    </location>
</feature>
<feature type="region of interest" description="Disordered" evidence="1">
    <location>
        <begin position="348"/>
        <end position="367"/>
    </location>
</feature>
<feature type="compositionally biased region" description="Polar residues" evidence="1">
    <location>
        <begin position="17"/>
        <end position="45"/>
    </location>
</feature>
<feature type="compositionally biased region" description="Polar residues" evidence="1">
    <location>
        <begin position="322"/>
        <end position="337"/>
    </location>
</feature>
<dbReference type="OrthoDB" id="2678356at2759"/>
<feature type="compositionally biased region" description="Polar residues" evidence="1">
    <location>
        <begin position="1129"/>
        <end position="1140"/>
    </location>
</feature>
<feature type="compositionally biased region" description="Acidic residues" evidence="1">
    <location>
        <begin position="352"/>
        <end position="363"/>
    </location>
</feature>
<keyword evidence="3" id="KW-1185">Reference proteome</keyword>
<feature type="region of interest" description="Disordered" evidence="1">
    <location>
        <begin position="113"/>
        <end position="144"/>
    </location>
</feature>
<protein>
    <submittedName>
        <fullName evidence="2">Uncharacterized protein</fullName>
    </submittedName>
</protein>
<sequence length="1230" mass="130252">MSFYTGVVPADGPSAQARINWSPHQQTRTNPQSQTAVRAMSNSSNFAAPATPAQAYARSVISGQPVLQYTIERQQPEQPAGQQPGPNLQSPIGASASTRGNSYAQRLYASSFGKPPQAQTQQQPSSVPGESPGNRVPAGPRAPYNARTSLMLNMGQINAPHTVSAHDFYHSSVSQLELQSPVPDRGTNSSGAPRPQVAIGSVSSVSVAHASVPSQAPHGLQASTRRGPVPVELSDRPLPSPAGDPRRLSQAELPSRSPPNAMHVMPDRPASLDLPLRPESMNNVTTSPIPSESPTREFSPPLEIYSEVVAYAEAIASNSESVTQLSDPLPEPTQTDSLDVGGSEEVPLYSLVDDEPPPPDFDESQSMCSATRASLYRTESPVVLAPPDIPSPTPHESNAVSGVVTSAEPLSESPRTSLAVPEVASYPMGKTPEDVKGKSYAYSAEVSRPEFSEKSSSYPSMEASSSSRTPPKQVPSYRQPEYYTTQNIPRPLSSPEVSPHNDSSAKTFSTTQPPVLPPRRPVVSTSAPVTASAPPPTTPAPPPMTPALPPLSPKASAVNPVEVQSATSSPLRPGSSHQQSRPSLPPRASPPSSAGTPRFVAPPARTTSQTYHAASPVPLPSPPLPRRSRGPSVPSAPSTSRRPAEFRLQLPPDVSPTLQGQAPYQSPRENFQPPAEFRPQVSPAAPPTLQGQAPYQSPRENFQPPAEFRSQVSPAVPPTLQGYAQAPYQSPRQSLQSQASPPPPPQQPRAPTSRAQPAQSSRGPGTNILTGLAGGVLGLFGGAVLAETLSDGDVVDNITQSMDGMTFGNSADGQFDPNMGTGDIMGSGFGTTGNFQGDQIFAGDSFDATANFQVDQTFAGDSFDATLNFQGDQTFAGDSTYYQGDQSLAGNSFNATPNFQGDQTFAGDATFYQVDQSFAGDSFVQTQTYDMSYQTMGNGVDPNQFQGQSSMQPDQYFVSEQFQETQQIEIIQSFNVSQPQQQQNNQSNQSSGTNYLQDANHFLQSVYKTLNTPQQTGAAQGSQGSQTMAPLQQTMMSGTPNAGRPPNSSPIGYTQTGYPTQQTGQSMHPMASQTTQPLTTTPFSQYHPSVNPASQQGTHPLSHHHASPQSSHTPHTQNPHMNHVAYPSFGTSNHTMSSQGPPIPAQYAVNHSHGTAPHHAYSPQSQAGYSAHPANYQAQGHLQQSHTGQQPPSAGLNKTMLAKQFVKGALIAGNVFANLSARNGNGDGGS</sequence>
<feature type="region of interest" description="Disordered" evidence="1">
    <location>
        <begin position="74"/>
        <end position="98"/>
    </location>
</feature>
<feature type="compositionally biased region" description="Low complexity" evidence="1">
    <location>
        <begin position="115"/>
        <end position="124"/>
    </location>
</feature>
<feature type="compositionally biased region" description="Pro residues" evidence="1">
    <location>
        <begin position="533"/>
        <end position="552"/>
    </location>
</feature>
<proteinExistence type="predicted"/>
<organism evidence="2 3">
    <name type="scientific">Suillus luteus UH-Slu-Lm8-n1</name>
    <dbReference type="NCBI Taxonomy" id="930992"/>
    <lineage>
        <taxon>Eukaryota</taxon>
        <taxon>Fungi</taxon>
        <taxon>Dikarya</taxon>
        <taxon>Basidiomycota</taxon>
        <taxon>Agaricomycotina</taxon>
        <taxon>Agaricomycetes</taxon>
        <taxon>Agaricomycetidae</taxon>
        <taxon>Boletales</taxon>
        <taxon>Suillineae</taxon>
        <taxon>Suillaceae</taxon>
        <taxon>Suillus</taxon>
    </lineage>
</organism>
<name>A0A0D0BQB0_9AGAM</name>